<dbReference type="GO" id="GO:0016491">
    <property type="term" value="F:oxidoreductase activity"/>
    <property type="evidence" value="ECO:0007669"/>
    <property type="project" value="UniProtKB-KW"/>
</dbReference>
<keyword evidence="1" id="KW-0596">Phosphopantetheine</keyword>
<keyword evidence="3" id="KW-0276">Fatty acid metabolism</keyword>
<sequence length="238" mass="26370">FLCLWQVYCECANLPGVSVCFIGPQSQTLYFSGLFVGHIRVLKQRMPARFPEVQHQRQEVGSPLSNGSYNGQPYSLDDEVVITGLSGRLPESSNIQEFKDQLFAGVDLITDDERRWPAGMYGLPTRTGKLKDLKHFDATFFGVHAKQAHVMDPQLRMLLELTHEAIIDAGINPQSVRGSKTGVFIGVSASESDEFWTADPELVNGYGLTGCCRAMFPNRISFTFDFTGPSYAIDTACS</sequence>
<organism evidence="10">
    <name type="scientific">Cuerna arida</name>
    <dbReference type="NCBI Taxonomy" id="1464854"/>
    <lineage>
        <taxon>Eukaryota</taxon>
        <taxon>Metazoa</taxon>
        <taxon>Ecdysozoa</taxon>
        <taxon>Arthropoda</taxon>
        <taxon>Hexapoda</taxon>
        <taxon>Insecta</taxon>
        <taxon>Pterygota</taxon>
        <taxon>Neoptera</taxon>
        <taxon>Paraneoptera</taxon>
        <taxon>Hemiptera</taxon>
        <taxon>Auchenorrhyncha</taxon>
        <taxon>Membracoidea</taxon>
        <taxon>Cicadellidae</taxon>
        <taxon>Cicadellinae</taxon>
        <taxon>Proconiini</taxon>
        <taxon>Cuerna</taxon>
    </lineage>
</organism>
<accession>A0A1B6GSA3</accession>
<evidence type="ECO:0000256" key="7">
    <source>
        <dbReference type="ARBA" id="ARBA00023160"/>
    </source>
</evidence>
<dbReference type="CDD" id="cd00833">
    <property type="entry name" value="PKS"/>
    <property type="match status" value="1"/>
</dbReference>
<dbReference type="Gene3D" id="3.40.47.10">
    <property type="match status" value="1"/>
</dbReference>
<feature type="non-terminal residue" evidence="10">
    <location>
        <position position="1"/>
    </location>
</feature>
<dbReference type="EMBL" id="GECZ01004468">
    <property type="protein sequence ID" value="JAS65301.1"/>
    <property type="molecule type" value="Transcribed_RNA"/>
</dbReference>
<evidence type="ECO:0000313" key="10">
    <source>
        <dbReference type="EMBL" id="JAS65301.1"/>
    </source>
</evidence>
<dbReference type="SMART" id="SM00825">
    <property type="entry name" value="PKS_KS"/>
    <property type="match status" value="1"/>
</dbReference>
<dbReference type="InterPro" id="IPR020841">
    <property type="entry name" value="PKS_Beta-ketoAc_synthase_dom"/>
</dbReference>
<evidence type="ECO:0000256" key="2">
    <source>
        <dbReference type="ARBA" id="ARBA00022516"/>
    </source>
</evidence>
<name>A0A1B6GSA3_9HEMI</name>
<evidence type="ECO:0000256" key="4">
    <source>
        <dbReference type="ARBA" id="ARBA00022857"/>
    </source>
</evidence>
<evidence type="ECO:0000256" key="6">
    <source>
        <dbReference type="ARBA" id="ARBA00023098"/>
    </source>
</evidence>
<reference evidence="10" key="1">
    <citation type="submission" date="2015-11" db="EMBL/GenBank/DDBJ databases">
        <title>De novo transcriptome assembly of four potential Pierce s Disease insect vectors from Arizona vineyards.</title>
        <authorList>
            <person name="Tassone E.E."/>
        </authorList>
    </citation>
    <scope>NUCLEOTIDE SEQUENCE</scope>
</reference>
<dbReference type="InterPro" id="IPR014030">
    <property type="entry name" value="Ketoacyl_synth_N"/>
</dbReference>
<evidence type="ECO:0000256" key="5">
    <source>
        <dbReference type="ARBA" id="ARBA00023002"/>
    </source>
</evidence>
<proteinExistence type="predicted"/>
<keyword evidence="4" id="KW-0521">NADP</keyword>
<dbReference type="PANTHER" id="PTHR43775">
    <property type="entry name" value="FATTY ACID SYNTHASE"/>
    <property type="match status" value="1"/>
</dbReference>
<feature type="domain" description="Ketosynthase family 3 (KS3)" evidence="9">
    <location>
        <begin position="77"/>
        <end position="238"/>
    </location>
</feature>
<dbReference type="Pfam" id="PF00109">
    <property type="entry name" value="ketoacyl-synt"/>
    <property type="match status" value="1"/>
</dbReference>
<keyword evidence="5" id="KW-0560">Oxidoreductase</keyword>
<dbReference type="AlphaFoldDB" id="A0A1B6GSA3"/>
<dbReference type="PROSITE" id="PS52004">
    <property type="entry name" value="KS3_2"/>
    <property type="match status" value="1"/>
</dbReference>
<dbReference type="GO" id="GO:0006633">
    <property type="term" value="P:fatty acid biosynthetic process"/>
    <property type="evidence" value="ECO:0007669"/>
    <property type="project" value="UniProtKB-KW"/>
</dbReference>
<keyword evidence="7" id="KW-0275">Fatty acid biosynthesis</keyword>
<dbReference type="InterPro" id="IPR050091">
    <property type="entry name" value="PKS_NRPS_Biosynth_Enz"/>
</dbReference>
<feature type="non-terminal residue" evidence="10">
    <location>
        <position position="238"/>
    </location>
</feature>
<protein>
    <recommendedName>
        <fullName evidence="9">Ketosynthase family 3 (KS3) domain-containing protein</fullName>
    </recommendedName>
</protein>
<dbReference type="SUPFAM" id="SSF53901">
    <property type="entry name" value="Thiolase-like"/>
    <property type="match status" value="1"/>
</dbReference>
<gene>
    <name evidence="10" type="ORF">g.38092</name>
</gene>
<keyword evidence="2" id="KW-0444">Lipid biosynthesis</keyword>
<evidence type="ECO:0000259" key="9">
    <source>
        <dbReference type="PROSITE" id="PS52004"/>
    </source>
</evidence>
<keyword evidence="6" id="KW-0443">Lipid metabolism</keyword>
<evidence type="ECO:0000256" key="8">
    <source>
        <dbReference type="ARBA" id="ARBA00023268"/>
    </source>
</evidence>
<evidence type="ECO:0000256" key="3">
    <source>
        <dbReference type="ARBA" id="ARBA00022832"/>
    </source>
</evidence>
<keyword evidence="8" id="KW-0511">Multifunctional enzyme</keyword>
<dbReference type="InterPro" id="IPR016039">
    <property type="entry name" value="Thiolase-like"/>
</dbReference>
<dbReference type="PANTHER" id="PTHR43775:SF7">
    <property type="entry name" value="FATTY ACID SYNTHASE"/>
    <property type="match status" value="1"/>
</dbReference>
<evidence type="ECO:0000256" key="1">
    <source>
        <dbReference type="ARBA" id="ARBA00022450"/>
    </source>
</evidence>
<dbReference type="GO" id="GO:0004312">
    <property type="term" value="F:fatty acid synthase activity"/>
    <property type="evidence" value="ECO:0007669"/>
    <property type="project" value="TreeGrafter"/>
</dbReference>